<dbReference type="NCBIfam" id="TIGR01262">
    <property type="entry name" value="maiA"/>
    <property type="match status" value="1"/>
</dbReference>
<sequence length="220" mass="25054">MSTEQTPVLYGYFRSSASWRLRIALEWKGIQYELRPVNLLTGENKSEEYRQVNPTGKVPAFVTKDGKILSQSQAIIEYLEETYPERPMLPKCTTKRAEVREICQIIACDIHPIQNLGVIKRIEEISSMSKEEWAKSSITLGFEGLEKRLEHVSGTYSVGDSITMADFYLCSIVGNAHRWGVDMSLFPIITRINNTLMTLPEFIAASPFSQPDCPEELRKK</sequence>
<feature type="domain" description="GST C-terminal" evidence="3">
    <location>
        <begin position="92"/>
        <end position="215"/>
    </location>
</feature>
<keyword evidence="4" id="KW-0413">Isomerase</keyword>
<dbReference type="AlphaFoldDB" id="A0A1C7N3K8"/>
<dbReference type="PROSITE" id="PS50404">
    <property type="entry name" value="GST_NTER"/>
    <property type="match status" value="1"/>
</dbReference>
<comment type="caution">
    <text evidence="4">The sequence shown here is derived from an EMBL/GenBank/DDBJ whole genome shotgun (WGS) entry which is preliminary data.</text>
</comment>
<dbReference type="InterPro" id="IPR004046">
    <property type="entry name" value="GST_C"/>
</dbReference>
<accession>A0A1C7N3K8</accession>
<keyword evidence="5" id="KW-1185">Reference proteome</keyword>
<dbReference type="InterPro" id="IPR036282">
    <property type="entry name" value="Glutathione-S-Trfase_C_sf"/>
</dbReference>
<dbReference type="GO" id="GO:0004364">
    <property type="term" value="F:glutathione transferase activity"/>
    <property type="evidence" value="ECO:0007669"/>
    <property type="project" value="TreeGrafter"/>
</dbReference>
<dbReference type="InterPro" id="IPR040079">
    <property type="entry name" value="Glutathione_S-Trfase"/>
</dbReference>
<proteinExistence type="inferred from homology"/>
<dbReference type="Gene3D" id="1.20.1050.10">
    <property type="match status" value="1"/>
</dbReference>
<dbReference type="Proteomes" id="UP000093000">
    <property type="component" value="Unassembled WGS sequence"/>
</dbReference>
<dbReference type="EMBL" id="LUGH01000699">
    <property type="protein sequence ID" value="OBZ83226.1"/>
    <property type="molecule type" value="Genomic_DNA"/>
</dbReference>
<dbReference type="PROSITE" id="PS50405">
    <property type="entry name" value="GST_CTER"/>
    <property type="match status" value="1"/>
</dbReference>
<dbReference type="InterPro" id="IPR010987">
    <property type="entry name" value="Glutathione-S-Trfase_C-like"/>
</dbReference>
<evidence type="ECO:0000256" key="1">
    <source>
        <dbReference type="ARBA" id="ARBA00010007"/>
    </source>
</evidence>
<dbReference type="InterPro" id="IPR004045">
    <property type="entry name" value="Glutathione_S-Trfase_N"/>
</dbReference>
<evidence type="ECO:0000259" key="3">
    <source>
        <dbReference type="PROSITE" id="PS50405"/>
    </source>
</evidence>
<dbReference type="GO" id="GO:0005737">
    <property type="term" value="C:cytoplasm"/>
    <property type="evidence" value="ECO:0007669"/>
    <property type="project" value="InterPro"/>
</dbReference>
<dbReference type="InterPro" id="IPR034333">
    <property type="entry name" value="GST_Zeta_N"/>
</dbReference>
<feature type="domain" description="GST N-terminal" evidence="2">
    <location>
        <begin position="5"/>
        <end position="87"/>
    </location>
</feature>
<protein>
    <submittedName>
        <fullName evidence="4">Maleylacetoacetate isomerase</fullName>
    </submittedName>
</protein>
<evidence type="ECO:0000259" key="2">
    <source>
        <dbReference type="PROSITE" id="PS50404"/>
    </source>
</evidence>
<dbReference type="FunFam" id="1.20.1050.10:FF:000010">
    <property type="entry name" value="Maleylacetoacetate isomerase isoform 1"/>
    <property type="match status" value="1"/>
</dbReference>
<dbReference type="PANTHER" id="PTHR42673">
    <property type="entry name" value="MALEYLACETOACETATE ISOMERASE"/>
    <property type="match status" value="1"/>
</dbReference>
<evidence type="ECO:0000313" key="5">
    <source>
        <dbReference type="Proteomes" id="UP000093000"/>
    </source>
</evidence>
<dbReference type="STRING" id="101091.A0A1C7N3K8"/>
<dbReference type="InterPro" id="IPR005955">
    <property type="entry name" value="GST_Zeta"/>
</dbReference>
<dbReference type="PANTHER" id="PTHR42673:SF4">
    <property type="entry name" value="MALEYLACETOACETATE ISOMERASE"/>
    <property type="match status" value="1"/>
</dbReference>
<dbReference type="Gene3D" id="3.40.30.10">
    <property type="entry name" value="Glutaredoxin"/>
    <property type="match status" value="1"/>
</dbReference>
<organism evidence="4 5">
    <name type="scientific">Choanephora cucurbitarum</name>
    <dbReference type="NCBI Taxonomy" id="101091"/>
    <lineage>
        <taxon>Eukaryota</taxon>
        <taxon>Fungi</taxon>
        <taxon>Fungi incertae sedis</taxon>
        <taxon>Mucoromycota</taxon>
        <taxon>Mucoromycotina</taxon>
        <taxon>Mucoromycetes</taxon>
        <taxon>Mucorales</taxon>
        <taxon>Mucorineae</taxon>
        <taxon>Choanephoraceae</taxon>
        <taxon>Choanephoroideae</taxon>
        <taxon>Choanephora</taxon>
    </lineage>
</organism>
<comment type="similarity">
    <text evidence="1">Belongs to the GST superfamily. Zeta family.</text>
</comment>
<dbReference type="SFLD" id="SFLDG00358">
    <property type="entry name" value="Main_(cytGST)"/>
    <property type="match status" value="1"/>
</dbReference>
<dbReference type="InterPro" id="IPR034330">
    <property type="entry name" value="GST_Zeta_C"/>
</dbReference>
<dbReference type="Pfam" id="PF13409">
    <property type="entry name" value="GST_N_2"/>
    <property type="match status" value="1"/>
</dbReference>
<dbReference type="SUPFAM" id="SSF47616">
    <property type="entry name" value="GST C-terminal domain-like"/>
    <property type="match status" value="1"/>
</dbReference>
<dbReference type="OrthoDB" id="202840at2759"/>
<dbReference type="CDD" id="cd03042">
    <property type="entry name" value="GST_N_Zeta"/>
    <property type="match status" value="1"/>
</dbReference>
<dbReference type="GO" id="GO:0006559">
    <property type="term" value="P:L-phenylalanine catabolic process"/>
    <property type="evidence" value="ECO:0007669"/>
    <property type="project" value="TreeGrafter"/>
</dbReference>
<dbReference type="CDD" id="cd03191">
    <property type="entry name" value="GST_C_Zeta"/>
    <property type="match status" value="1"/>
</dbReference>
<dbReference type="GO" id="GO:0006749">
    <property type="term" value="P:glutathione metabolic process"/>
    <property type="evidence" value="ECO:0007669"/>
    <property type="project" value="TreeGrafter"/>
</dbReference>
<dbReference type="InterPro" id="IPR036249">
    <property type="entry name" value="Thioredoxin-like_sf"/>
</dbReference>
<gene>
    <name evidence="4" type="primary">mai</name>
    <name evidence="4" type="ORF">A0J61_08723</name>
</gene>
<evidence type="ECO:0000313" key="4">
    <source>
        <dbReference type="EMBL" id="OBZ83226.1"/>
    </source>
</evidence>
<dbReference type="GO" id="GO:0016034">
    <property type="term" value="F:maleylacetoacetate isomerase activity"/>
    <property type="evidence" value="ECO:0007669"/>
    <property type="project" value="TreeGrafter"/>
</dbReference>
<dbReference type="Pfam" id="PF14497">
    <property type="entry name" value="GST_C_3"/>
    <property type="match status" value="1"/>
</dbReference>
<name>A0A1C7N3K8_9FUNG</name>
<dbReference type="SUPFAM" id="SSF52833">
    <property type="entry name" value="Thioredoxin-like"/>
    <property type="match status" value="1"/>
</dbReference>
<dbReference type="InParanoid" id="A0A1C7N3K8"/>
<reference evidence="4 5" key="1">
    <citation type="submission" date="2016-03" db="EMBL/GenBank/DDBJ databases">
        <title>Choanephora cucurbitarum.</title>
        <authorList>
            <person name="Min B."/>
            <person name="Park H."/>
            <person name="Park J.-H."/>
            <person name="Shin H.-D."/>
            <person name="Choi I.-G."/>
        </authorList>
    </citation>
    <scope>NUCLEOTIDE SEQUENCE [LARGE SCALE GENOMIC DNA]</scope>
    <source>
        <strain evidence="4 5">KUS-F28377</strain>
    </source>
</reference>
<dbReference type="SFLD" id="SFLDS00019">
    <property type="entry name" value="Glutathione_Transferase_(cytos"/>
    <property type="match status" value="1"/>
</dbReference>